<dbReference type="STRING" id="1111454.HMPREF1250_0868"/>
<gene>
    <name evidence="1" type="ORF">HMPREF1250_0868</name>
</gene>
<reference evidence="1 2" key="1">
    <citation type="submission" date="2013-09" db="EMBL/GenBank/DDBJ databases">
        <authorList>
            <person name="Durkin A.S."/>
            <person name="Haft D.R."/>
            <person name="McCorrison J."/>
            <person name="Torralba M."/>
            <person name="Gillis M."/>
            <person name="Haft D.H."/>
            <person name="Methe B."/>
            <person name="Sutton G."/>
            <person name="Nelson K.E."/>
        </authorList>
    </citation>
    <scope>NUCLEOTIDE SEQUENCE [LARGE SCALE GENOMIC DNA]</scope>
    <source>
        <strain evidence="1 2">BV3C16-1</strain>
    </source>
</reference>
<proteinExistence type="predicted"/>
<comment type="caution">
    <text evidence="1">The sequence shown here is derived from an EMBL/GenBank/DDBJ whole genome shotgun (WGS) entry which is preliminary data.</text>
</comment>
<dbReference type="EMBL" id="AWXA01000028">
    <property type="protein sequence ID" value="ERT60013.1"/>
    <property type="molecule type" value="Genomic_DNA"/>
</dbReference>
<dbReference type="Proteomes" id="UP000017090">
    <property type="component" value="Unassembled WGS sequence"/>
</dbReference>
<organism evidence="1 2">
    <name type="scientific">Megasphaera vaginalis</name>
    <name type="common">ex Srinivasan et al. 2021</name>
    <dbReference type="NCBI Taxonomy" id="1111454"/>
    <lineage>
        <taxon>Bacteria</taxon>
        <taxon>Bacillati</taxon>
        <taxon>Bacillota</taxon>
        <taxon>Negativicutes</taxon>
        <taxon>Veillonellales</taxon>
        <taxon>Veillonellaceae</taxon>
        <taxon>Megasphaera</taxon>
    </lineage>
</organism>
<keyword evidence="2" id="KW-1185">Reference proteome</keyword>
<sequence>MDVVPSKTCIDILLHGALKYASRMAYLSEKLAFLIKF</sequence>
<protein>
    <submittedName>
        <fullName evidence="1">Uncharacterized protein</fullName>
    </submittedName>
</protein>
<dbReference type="AlphaFoldDB" id="U7UNF1"/>
<dbReference type="PATRIC" id="fig|1111454.3.peg.1061"/>
<name>U7UNF1_9FIRM</name>
<evidence type="ECO:0000313" key="2">
    <source>
        <dbReference type="Proteomes" id="UP000017090"/>
    </source>
</evidence>
<evidence type="ECO:0000313" key="1">
    <source>
        <dbReference type="EMBL" id="ERT60013.1"/>
    </source>
</evidence>
<accession>U7UNF1</accession>